<dbReference type="SMART" id="SM00267">
    <property type="entry name" value="GGDEF"/>
    <property type="match status" value="2"/>
</dbReference>
<dbReference type="PROSITE" id="PS50883">
    <property type="entry name" value="EAL"/>
    <property type="match status" value="1"/>
</dbReference>
<dbReference type="Pfam" id="PF00497">
    <property type="entry name" value="SBP_bac_3"/>
    <property type="match status" value="1"/>
</dbReference>
<accession>A0A2M9A9E1</accession>
<sequence length="1166" mass="132959">MGKQNTFAKLWGCLWVILCFAVLGYAKDARVVKVGWFEKENFQEGRADGPKSGYAYEVLQSVARYANWELEYVPGTLEEHLESLRRMDGKIDILAGVPSDSALFRFLRVPHVPMLVESHFVYCRTQEMNDYVDYTSLIGKKIGVTAGSLAEQSVRKWKAMTGFDYTVVPFYDDTVANISADTLRVRAFHEGKIDLVGDLENQVFKDDGMQPVVQVSSVNKYIGISLRSIYLMPELSRAIGIIYSSSPHFFMDLEDKYYSEIATRNILPVEEKIWINNHEQLRVGYFEGYAPFSESGSDGRAKGLFQDVLEFTLKSYGIQATLTYHGYKSYRQMISDLVFGKIDLAIPIYANDYRSERYGFFQSMRVSSSPMVWAYREDSKANLLDNMESLTDEQCSKIRIAISEDTPLQEAVFSDHYSKATAVRFKNWLECVKAVENGEADGTLLNVYRSMVNLHQNYTLKRKELKTMSSWSFGVSHENPELLRILDRGITLFGADNMAESLVRHTEASYAFTFWDYVQSHIQASLGVLVFLVCLILSFLLYVICQKRLQKDLNQKARFDAVTDLPNRRAFNEDFQKLLEKRLSLDLVVGVMDLDALKDTNDSLGHAAGDELIQGAGECLDLFIAPYGKVYKVGGDEFFAIFWCSEEALQELRQKLKKSFASWKGKKVESLSVSCGFASRREFQGSSLGELMRVADDRMYKEKFSHRASIRVKTKSGVFKNVAGYGKLFKNNEEKTMLDSFIAAYETQYDTLTSLPTMSYFLEMIEAPQHPIHKSGKTPVMISFNLNGMKGYNTRFGLQEGNELLIAFADILKKVYGKDSCSRFGEDRFYVVTTNTAVEENVNRVFDMMAQCNNGTSLKVRAGIYVDDSDNPSFASLAADRARTACDHNRDYASHFTYFDEKMKKSLETRDFVIFNIDNAMALGHIHAYYQPKISTATGKLVGFEVLARWIDPVLGFISPADFIPVLEEFGLTYKLDMFIVEELARDYKRTFNMGFKEIPISFNLSRMDFIVGNPREEIKKLLEEHKISMKYFQVEITESCVMTDPKKMKKEIELFRSSGFEVLMDDFGSGYSSLGTLREFEFDEIKIDMSFMRNFGEKSKAIISSIVAMAKELGVRTLCEGVETQEQVDFLKEIGCECIQGWFYGKAEPLNIVIEKWLKNPDAIL</sequence>
<dbReference type="InterPro" id="IPR050706">
    <property type="entry name" value="Cyclic-di-GMP_PDE-like"/>
</dbReference>
<dbReference type="OrthoDB" id="9805474at2"/>
<dbReference type="InterPro" id="IPR001638">
    <property type="entry name" value="Solute-binding_3/MltF_N"/>
</dbReference>
<keyword evidence="5" id="KW-1185">Reference proteome</keyword>
<organism evidence="4 5">
    <name type="scientific">Hallerella succinigenes</name>
    <dbReference type="NCBI Taxonomy" id="1896222"/>
    <lineage>
        <taxon>Bacteria</taxon>
        <taxon>Pseudomonadati</taxon>
        <taxon>Fibrobacterota</taxon>
        <taxon>Fibrobacteria</taxon>
        <taxon>Fibrobacterales</taxon>
        <taxon>Fibrobacteraceae</taxon>
        <taxon>Hallerella</taxon>
    </lineage>
</organism>
<evidence type="ECO:0000313" key="5">
    <source>
        <dbReference type="Proteomes" id="UP000231134"/>
    </source>
</evidence>
<evidence type="ECO:0000256" key="1">
    <source>
        <dbReference type="SAM" id="Phobius"/>
    </source>
</evidence>
<dbReference type="InterPro" id="IPR000160">
    <property type="entry name" value="GGDEF_dom"/>
</dbReference>
<feature type="domain" description="GGDEF" evidence="3">
    <location>
        <begin position="585"/>
        <end position="715"/>
    </location>
</feature>
<dbReference type="SMART" id="SM00062">
    <property type="entry name" value="PBPb"/>
    <property type="match status" value="1"/>
</dbReference>
<keyword evidence="1" id="KW-1133">Transmembrane helix</keyword>
<dbReference type="PROSITE" id="PS50887">
    <property type="entry name" value="GGDEF"/>
    <property type="match status" value="2"/>
</dbReference>
<dbReference type="Gene3D" id="3.20.20.450">
    <property type="entry name" value="EAL domain"/>
    <property type="match status" value="1"/>
</dbReference>
<dbReference type="SUPFAM" id="SSF141868">
    <property type="entry name" value="EAL domain-like"/>
    <property type="match status" value="1"/>
</dbReference>
<keyword evidence="1" id="KW-0812">Transmembrane</keyword>
<dbReference type="Gene3D" id="3.30.70.270">
    <property type="match status" value="2"/>
</dbReference>
<dbReference type="InterPro" id="IPR035919">
    <property type="entry name" value="EAL_sf"/>
</dbReference>
<dbReference type="InterPro" id="IPR029787">
    <property type="entry name" value="Nucleotide_cyclase"/>
</dbReference>
<dbReference type="RefSeq" id="WP_100426192.1">
    <property type="nucleotide sequence ID" value="NZ_PGEX01000001.1"/>
</dbReference>
<dbReference type="NCBIfam" id="TIGR00254">
    <property type="entry name" value="GGDEF"/>
    <property type="match status" value="2"/>
</dbReference>
<comment type="caution">
    <text evidence="4">The sequence shown here is derived from an EMBL/GenBank/DDBJ whole genome shotgun (WGS) entry which is preliminary data.</text>
</comment>
<evidence type="ECO:0000259" key="2">
    <source>
        <dbReference type="PROSITE" id="PS50883"/>
    </source>
</evidence>
<dbReference type="PANTHER" id="PTHR33121">
    <property type="entry name" value="CYCLIC DI-GMP PHOSPHODIESTERASE PDEF"/>
    <property type="match status" value="1"/>
</dbReference>
<dbReference type="SMART" id="SM00052">
    <property type="entry name" value="EAL"/>
    <property type="match status" value="1"/>
</dbReference>
<dbReference type="InterPro" id="IPR043128">
    <property type="entry name" value="Rev_trsase/Diguanyl_cyclase"/>
</dbReference>
<dbReference type="SUPFAM" id="SSF55073">
    <property type="entry name" value="Nucleotide cyclase"/>
    <property type="match status" value="2"/>
</dbReference>
<dbReference type="Pfam" id="PF00563">
    <property type="entry name" value="EAL"/>
    <property type="match status" value="1"/>
</dbReference>
<feature type="domain" description="GGDEF" evidence="3">
    <location>
        <begin position="777"/>
        <end position="901"/>
    </location>
</feature>
<evidence type="ECO:0000313" key="4">
    <source>
        <dbReference type="EMBL" id="PJJ42329.1"/>
    </source>
</evidence>
<feature type="transmembrane region" description="Helical" evidence="1">
    <location>
        <begin position="526"/>
        <end position="545"/>
    </location>
</feature>
<dbReference type="EMBL" id="PGEX01000001">
    <property type="protein sequence ID" value="PJJ42329.1"/>
    <property type="molecule type" value="Genomic_DNA"/>
</dbReference>
<dbReference type="SUPFAM" id="SSF53850">
    <property type="entry name" value="Periplasmic binding protein-like II"/>
    <property type="match status" value="2"/>
</dbReference>
<protein>
    <submittedName>
        <fullName evidence="4">Diguanylate cyclase (GGDEF)-like protein</fullName>
    </submittedName>
</protein>
<dbReference type="GO" id="GO:0071111">
    <property type="term" value="F:cyclic-guanylate-specific phosphodiesterase activity"/>
    <property type="evidence" value="ECO:0007669"/>
    <property type="project" value="InterPro"/>
</dbReference>
<dbReference type="Proteomes" id="UP000231134">
    <property type="component" value="Unassembled WGS sequence"/>
</dbReference>
<dbReference type="PANTHER" id="PTHR33121:SF79">
    <property type="entry name" value="CYCLIC DI-GMP PHOSPHODIESTERASE PDED-RELATED"/>
    <property type="match status" value="1"/>
</dbReference>
<reference evidence="4 5" key="1">
    <citation type="submission" date="2017-11" db="EMBL/GenBank/DDBJ databases">
        <title>Animal gut microbial communities from fecal samples from Wisconsin, USA.</title>
        <authorList>
            <person name="Neumann A."/>
        </authorList>
    </citation>
    <scope>NUCLEOTIDE SEQUENCE [LARGE SCALE GENOMIC DNA]</scope>
    <source>
        <strain evidence="4 5">UWS3</strain>
    </source>
</reference>
<dbReference type="CDD" id="cd01948">
    <property type="entry name" value="EAL"/>
    <property type="match status" value="1"/>
</dbReference>
<dbReference type="AlphaFoldDB" id="A0A2M9A9E1"/>
<dbReference type="CDD" id="cd01949">
    <property type="entry name" value="GGDEF"/>
    <property type="match status" value="1"/>
</dbReference>
<feature type="domain" description="EAL" evidence="2">
    <location>
        <begin position="910"/>
        <end position="1162"/>
    </location>
</feature>
<dbReference type="InterPro" id="IPR001633">
    <property type="entry name" value="EAL_dom"/>
</dbReference>
<gene>
    <name evidence="4" type="ORF">BGX16_2354</name>
</gene>
<dbReference type="Pfam" id="PF00990">
    <property type="entry name" value="GGDEF"/>
    <property type="match status" value="2"/>
</dbReference>
<name>A0A2M9A9E1_9BACT</name>
<evidence type="ECO:0000259" key="3">
    <source>
        <dbReference type="PROSITE" id="PS50887"/>
    </source>
</evidence>
<proteinExistence type="predicted"/>
<keyword evidence="1" id="KW-0472">Membrane</keyword>
<dbReference type="Gene3D" id="3.40.190.10">
    <property type="entry name" value="Periplasmic binding protein-like II"/>
    <property type="match status" value="3"/>
</dbReference>